<organism evidence="3 4">
    <name type="scientific">Saccharothrix coeruleofusca</name>
    <dbReference type="NCBI Taxonomy" id="33919"/>
    <lineage>
        <taxon>Bacteria</taxon>
        <taxon>Bacillati</taxon>
        <taxon>Actinomycetota</taxon>
        <taxon>Actinomycetes</taxon>
        <taxon>Pseudonocardiales</taxon>
        <taxon>Pseudonocardiaceae</taxon>
        <taxon>Saccharothrix</taxon>
    </lineage>
</organism>
<gene>
    <name evidence="3" type="ORF">GCM10010185_23370</name>
</gene>
<evidence type="ECO:0000313" key="4">
    <source>
        <dbReference type="Proteomes" id="UP000639606"/>
    </source>
</evidence>
<dbReference type="EMBL" id="BMRG01000003">
    <property type="protein sequence ID" value="GGP50449.1"/>
    <property type="molecule type" value="Genomic_DNA"/>
</dbReference>
<accession>A0A918ANL2</accession>
<reference evidence="3" key="2">
    <citation type="submission" date="2020-09" db="EMBL/GenBank/DDBJ databases">
        <authorList>
            <person name="Sun Q."/>
            <person name="Ohkuma M."/>
        </authorList>
    </citation>
    <scope>NUCLEOTIDE SEQUENCE</scope>
    <source>
        <strain evidence="3">JCM 3313</strain>
    </source>
</reference>
<feature type="transmembrane region" description="Helical" evidence="2">
    <location>
        <begin position="78"/>
        <end position="101"/>
    </location>
</feature>
<dbReference type="Proteomes" id="UP000639606">
    <property type="component" value="Unassembled WGS sequence"/>
</dbReference>
<name>A0A918ANL2_9PSEU</name>
<feature type="compositionally biased region" description="Polar residues" evidence="1">
    <location>
        <begin position="32"/>
        <end position="48"/>
    </location>
</feature>
<feature type="region of interest" description="Disordered" evidence="1">
    <location>
        <begin position="118"/>
        <end position="156"/>
    </location>
</feature>
<reference evidence="3" key="1">
    <citation type="journal article" date="2014" name="Int. J. Syst. Evol. Microbiol.">
        <title>Complete genome sequence of Corynebacterium casei LMG S-19264T (=DSM 44701T), isolated from a smear-ripened cheese.</title>
        <authorList>
            <consortium name="US DOE Joint Genome Institute (JGI-PGF)"/>
            <person name="Walter F."/>
            <person name="Albersmeier A."/>
            <person name="Kalinowski J."/>
            <person name="Ruckert C."/>
        </authorList>
    </citation>
    <scope>NUCLEOTIDE SEQUENCE</scope>
    <source>
        <strain evidence="3">JCM 3313</strain>
    </source>
</reference>
<keyword evidence="2" id="KW-0812">Transmembrane</keyword>
<feature type="compositionally biased region" description="Pro residues" evidence="1">
    <location>
        <begin position="49"/>
        <end position="63"/>
    </location>
</feature>
<feature type="region of interest" description="Disordered" evidence="1">
    <location>
        <begin position="1"/>
        <end position="69"/>
    </location>
</feature>
<proteinExistence type="predicted"/>
<dbReference type="AlphaFoldDB" id="A0A918ANL2"/>
<protein>
    <submittedName>
        <fullName evidence="3">Uncharacterized protein</fullName>
    </submittedName>
</protein>
<keyword evidence="2" id="KW-0472">Membrane</keyword>
<keyword evidence="4" id="KW-1185">Reference proteome</keyword>
<feature type="compositionally biased region" description="Basic and acidic residues" evidence="1">
    <location>
        <begin position="129"/>
        <end position="154"/>
    </location>
</feature>
<comment type="caution">
    <text evidence="3">The sequence shown here is derived from an EMBL/GenBank/DDBJ whole genome shotgun (WGS) entry which is preliminary data.</text>
</comment>
<keyword evidence="2" id="KW-1133">Transmembrane helix</keyword>
<evidence type="ECO:0000256" key="1">
    <source>
        <dbReference type="SAM" id="MobiDB-lite"/>
    </source>
</evidence>
<dbReference type="RefSeq" id="WP_189223205.1">
    <property type="nucleotide sequence ID" value="NZ_BMRG01000003.1"/>
</dbReference>
<evidence type="ECO:0000313" key="3">
    <source>
        <dbReference type="EMBL" id="GGP50449.1"/>
    </source>
</evidence>
<sequence>MTYPSSEPSPEAQPTHPVLEPYGLSTPAPQVEQPQTGPAFQPYGQFTPSTPPAGQPHVGPPFEPYGTAAAAPPGKRTAVVLLSVLAVLLLATAGVFGALYANQASRADQLATRLSDKERELTESGKQLENAKDEASKAKNDREIAEDARKRAENDGASMLKCRDAARALREAALANNEAKGEEAFLQLFAVC</sequence>
<evidence type="ECO:0000256" key="2">
    <source>
        <dbReference type="SAM" id="Phobius"/>
    </source>
</evidence>